<dbReference type="InterPro" id="IPR051044">
    <property type="entry name" value="MAG_DAG_Lipase"/>
</dbReference>
<gene>
    <name evidence="2" type="ORF">ACFFJ2_10595</name>
</gene>
<sequence>MGWQTETTLETPTGAALRLYVHAPQGRPRAIVQINHGLAEHAGRYGRFARLLADCGLAAYAHDHRGHGHTRAPGAPMGSFGPEPAAENVLADVLAVHDRIAADHPGLPVILFGHSLGAIIALAFLRRHAGRLRAAALWNAPLASPLAARAARAVLGWERLRLGSDVPSRLMPRLTFRAWASAIPDAATPFDWLSRDAAEVAAYIADPLCGRDATVAMWRAVFDLNLLAVGGSLAATVRRDLPIQLVGGGGDPSTKGGATMRRLAARLAREGFSNLQTRIYGETRHESLNELNRNLIMEDFCAWAKGAAG</sequence>
<name>A0ABV6D867_9HYPH</name>
<proteinExistence type="predicted"/>
<dbReference type="Pfam" id="PF12146">
    <property type="entry name" value="Hydrolase_4"/>
    <property type="match status" value="1"/>
</dbReference>
<dbReference type="PANTHER" id="PTHR11614">
    <property type="entry name" value="PHOSPHOLIPASE-RELATED"/>
    <property type="match status" value="1"/>
</dbReference>
<dbReference type="GO" id="GO:0016787">
    <property type="term" value="F:hydrolase activity"/>
    <property type="evidence" value="ECO:0007669"/>
    <property type="project" value="UniProtKB-KW"/>
</dbReference>
<keyword evidence="2" id="KW-0378">Hydrolase</keyword>
<dbReference type="Proteomes" id="UP001589755">
    <property type="component" value="Unassembled WGS sequence"/>
</dbReference>
<comment type="caution">
    <text evidence="2">The sequence shown here is derived from an EMBL/GenBank/DDBJ whole genome shotgun (WGS) entry which is preliminary data.</text>
</comment>
<organism evidence="2 3">
    <name type="scientific">Chelativorans intermedius</name>
    <dbReference type="NCBI Taxonomy" id="515947"/>
    <lineage>
        <taxon>Bacteria</taxon>
        <taxon>Pseudomonadati</taxon>
        <taxon>Pseudomonadota</taxon>
        <taxon>Alphaproteobacteria</taxon>
        <taxon>Hyphomicrobiales</taxon>
        <taxon>Phyllobacteriaceae</taxon>
        <taxon>Chelativorans</taxon>
    </lineage>
</organism>
<dbReference type="RefSeq" id="WP_261518406.1">
    <property type="nucleotide sequence ID" value="NZ_JAODNW010000001.1"/>
</dbReference>
<accession>A0ABV6D867</accession>
<keyword evidence="3" id="KW-1185">Reference proteome</keyword>
<evidence type="ECO:0000313" key="2">
    <source>
        <dbReference type="EMBL" id="MFC0208844.1"/>
    </source>
</evidence>
<protein>
    <submittedName>
        <fullName evidence="2">Alpha/beta fold hydrolase</fullName>
    </submittedName>
</protein>
<dbReference type="Gene3D" id="3.40.50.1820">
    <property type="entry name" value="alpha/beta hydrolase"/>
    <property type="match status" value="1"/>
</dbReference>
<evidence type="ECO:0000313" key="3">
    <source>
        <dbReference type="Proteomes" id="UP001589755"/>
    </source>
</evidence>
<reference evidence="2 3" key="1">
    <citation type="submission" date="2024-09" db="EMBL/GenBank/DDBJ databases">
        <authorList>
            <person name="Sun Q."/>
            <person name="Mori K."/>
        </authorList>
    </citation>
    <scope>NUCLEOTIDE SEQUENCE [LARGE SCALE GENOMIC DNA]</scope>
    <source>
        <strain evidence="2 3">CCM 8543</strain>
    </source>
</reference>
<dbReference type="InterPro" id="IPR022742">
    <property type="entry name" value="Hydrolase_4"/>
</dbReference>
<dbReference type="EMBL" id="JBHLXD010000015">
    <property type="protein sequence ID" value="MFC0208844.1"/>
    <property type="molecule type" value="Genomic_DNA"/>
</dbReference>
<dbReference type="SUPFAM" id="SSF53474">
    <property type="entry name" value="alpha/beta-Hydrolases"/>
    <property type="match status" value="1"/>
</dbReference>
<dbReference type="InterPro" id="IPR029058">
    <property type="entry name" value="AB_hydrolase_fold"/>
</dbReference>
<feature type="domain" description="Serine aminopeptidase S33" evidence="1">
    <location>
        <begin position="27"/>
        <end position="291"/>
    </location>
</feature>
<evidence type="ECO:0000259" key="1">
    <source>
        <dbReference type="Pfam" id="PF12146"/>
    </source>
</evidence>